<dbReference type="InParanoid" id="L2GN42"/>
<evidence type="ECO:0000256" key="1">
    <source>
        <dbReference type="SAM" id="MobiDB-lite"/>
    </source>
</evidence>
<dbReference type="Proteomes" id="UP000011082">
    <property type="component" value="Unassembled WGS sequence"/>
</dbReference>
<dbReference type="VEuPathDB" id="MicrosporidiaDB:VICG_00645"/>
<protein>
    <submittedName>
        <fullName evidence="2">Uncharacterized protein</fullName>
    </submittedName>
</protein>
<dbReference type="AlphaFoldDB" id="L2GN42"/>
<evidence type="ECO:0000313" key="3">
    <source>
        <dbReference type="Proteomes" id="UP000011082"/>
    </source>
</evidence>
<accession>L2GN42</accession>
<name>L2GN42_VITCO</name>
<reference evidence="3" key="1">
    <citation type="submission" date="2011-05" db="EMBL/GenBank/DDBJ databases">
        <title>The genome sequence of Vittaforma corneae strain ATCC 50505.</title>
        <authorList>
            <consortium name="The Broad Institute Genome Sequencing Platform"/>
            <person name="Cuomo C."/>
            <person name="Didier E."/>
            <person name="Bowers L."/>
            <person name="Young S.K."/>
            <person name="Zeng Q."/>
            <person name="Gargeya S."/>
            <person name="Fitzgerald M."/>
            <person name="Haas B."/>
            <person name="Abouelleil A."/>
            <person name="Alvarado L."/>
            <person name="Arachchi H.M."/>
            <person name="Berlin A."/>
            <person name="Chapman S.B."/>
            <person name="Gearin G."/>
            <person name="Goldberg J."/>
            <person name="Griggs A."/>
            <person name="Gujja S."/>
            <person name="Hansen M."/>
            <person name="Heiman D."/>
            <person name="Howarth C."/>
            <person name="Larimer J."/>
            <person name="Lui A."/>
            <person name="MacDonald P.J.P."/>
            <person name="McCowen C."/>
            <person name="Montmayeur A."/>
            <person name="Murphy C."/>
            <person name="Neiman D."/>
            <person name="Pearson M."/>
            <person name="Priest M."/>
            <person name="Roberts A."/>
            <person name="Saif S."/>
            <person name="Shea T."/>
            <person name="Sisk P."/>
            <person name="Stolte C."/>
            <person name="Sykes S."/>
            <person name="Wortman J."/>
            <person name="Nusbaum C."/>
            <person name="Birren B."/>
        </authorList>
    </citation>
    <scope>NUCLEOTIDE SEQUENCE [LARGE SCALE GENOMIC DNA]</scope>
    <source>
        <strain evidence="3">ATCC 50505</strain>
    </source>
</reference>
<dbReference type="HOGENOM" id="CLU_1120841_0_0_1"/>
<gene>
    <name evidence="2" type="ORF">VICG_00645</name>
</gene>
<dbReference type="RefSeq" id="XP_007604097.1">
    <property type="nucleotide sequence ID" value="XM_007604035.1"/>
</dbReference>
<dbReference type="EMBL" id="JH370133">
    <property type="protein sequence ID" value="ELA42246.1"/>
    <property type="molecule type" value="Genomic_DNA"/>
</dbReference>
<proteinExistence type="predicted"/>
<keyword evidence="3" id="KW-1185">Reference proteome</keyword>
<feature type="region of interest" description="Disordered" evidence="1">
    <location>
        <begin position="1"/>
        <end position="20"/>
    </location>
</feature>
<sequence>MTDSSTKKGMGAEGSKISGGNGSECSMGILNTEHATVGNANQKSMVGSELIDILDGCMPVEEGRRIKTYIRRSLFLSLLHLYDEIFVSHFVKREDFRSFMEKVNQHYDQCYAHHEDTGDDKTQIKDGCLKAASSNYLRTSENDGLFKLKNYEASTFVVPMDQFKTALINDHIRKSDILADPKRYAGLSSLIGFLKSLRCRFESREISFLLELYELSFSRQLLLDFFYYFDLLYRQGSYFYYLNFVAKY</sequence>
<dbReference type="GeneID" id="19881362"/>
<organism evidence="2 3">
    <name type="scientific">Vittaforma corneae (strain ATCC 50505)</name>
    <name type="common">Microsporidian parasite</name>
    <name type="synonym">Nosema corneum</name>
    <dbReference type="NCBI Taxonomy" id="993615"/>
    <lineage>
        <taxon>Eukaryota</taxon>
        <taxon>Fungi</taxon>
        <taxon>Fungi incertae sedis</taxon>
        <taxon>Microsporidia</taxon>
        <taxon>Nosematidae</taxon>
        <taxon>Vittaforma</taxon>
    </lineage>
</organism>
<evidence type="ECO:0000313" key="2">
    <source>
        <dbReference type="EMBL" id="ELA42246.1"/>
    </source>
</evidence>